<comment type="similarity">
    <text evidence="4">Belongs to the Cob(I)alamin adenosyltransferase family.</text>
</comment>
<proteinExistence type="inferred from homology"/>
<dbReference type="Gene3D" id="1.20.1200.10">
    <property type="entry name" value="Cobalamin adenosyltransferase-like"/>
    <property type="match status" value="1"/>
</dbReference>
<dbReference type="GO" id="GO:0005524">
    <property type="term" value="F:ATP binding"/>
    <property type="evidence" value="ECO:0007669"/>
    <property type="project" value="UniProtKB-UniRule"/>
</dbReference>
<reference evidence="6" key="1">
    <citation type="submission" date="2022-07" db="EMBL/GenBank/DDBJ databases">
        <title>Chromosome-level genome of Muraenolepis orangiensis.</title>
        <authorList>
            <person name="Kim J."/>
        </authorList>
    </citation>
    <scope>NUCLEOTIDE SEQUENCE</scope>
    <source>
        <strain evidence="6">KU_S4_2022</strain>
        <tissue evidence="6">Muscle</tissue>
    </source>
</reference>
<comment type="caution">
    <text evidence="6">The sequence shown here is derived from an EMBL/GenBank/DDBJ whole genome shotgun (WGS) entry which is preliminary data.</text>
</comment>
<evidence type="ECO:0000313" key="6">
    <source>
        <dbReference type="EMBL" id="KAJ3603862.1"/>
    </source>
</evidence>
<evidence type="ECO:0000256" key="4">
    <source>
        <dbReference type="RuleBase" id="RU366026"/>
    </source>
</evidence>
<organism evidence="6 7">
    <name type="scientific">Muraenolepis orangiensis</name>
    <name type="common">Patagonian moray cod</name>
    <dbReference type="NCBI Taxonomy" id="630683"/>
    <lineage>
        <taxon>Eukaryota</taxon>
        <taxon>Metazoa</taxon>
        <taxon>Chordata</taxon>
        <taxon>Craniata</taxon>
        <taxon>Vertebrata</taxon>
        <taxon>Euteleostomi</taxon>
        <taxon>Actinopterygii</taxon>
        <taxon>Neopterygii</taxon>
        <taxon>Teleostei</taxon>
        <taxon>Neoteleostei</taxon>
        <taxon>Acanthomorphata</taxon>
        <taxon>Zeiogadaria</taxon>
        <taxon>Gadariae</taxon>
        <taxon>Gadiformes</taxon>
        <taxon>Muraenolepidoidei</taxon>
        <taxon>Muraenolepididae</taxon>
        <taxon>Muraenolepis</taxon>
    </lineage>
</organism>
<gene>
    <name evidence="6" type="ORF">NHX12_028603</name>
</gene>
<dbReference type="SUPFAM" id="SSF89028">
    <property type="entry name" value="Cobalamin adenosyltransferase-like"/>
    <property type="match status" value="1"/>
</dbReference>
<keyword evidence="3 4" id="KW-0067">ATP-binding</keyword>
<evidence type="ECO:0000259" key="5">
    <source>
        <dbReference type="Pfam" id="PF01923"/>
    </source>
</evidence>
<dbReference type="PANTHER" id="PTHR12213">
    <property type="entry name" value="CORRINOID ADENOSYLTRANSFERASE"/>
    <property type="match status" value="1"/>
</dbReference>
<evidence type="ECO:0000256" key="2">
    <source>
        <dbReference type="ARBA" id="ARBA00022741"/>
    </source>
</evidence>
<name>A0A9Q0E9R8_9TELE</name>
<evidence type="ECO:0000313" key="7">
    <source>
        <dbReference type="Proteomes" id="UP001148018"/>
    </source>
</evidence>
<keyword evidence="1 4" id="KW-0808">Transferase</keyword>
<dbReference type="AlphaFoldDB" id="A0A9Q0E9R8"/>
<accession>A0A9Q0E9R8</accession>
<evidence type="ECO:0000256" key="1">
    <source>
        <dbReference type="ARBA" id="ARBA00022679"/>
    </source>
</evidence>
<sequence>MARTICRRAERRVAPLVRSEEVDPNVGKYLNRLSDYLFTVARYAAMKEDSKEMIYKRTTGLGSPGTS</sequence>
<dbReference type="EMBL" id="JANIIK010000044">
    <property type="protein sequence ID" value="KAJ3603862.1"/>
    <property type="molecule type" value="Genomic_DNA"/>
</dbReference>
<dbReference type="InterPro" id="IPR029499">
    <property type="entry name" value="PduO-typ"/>
</dbReference>
<evidence type="ECO:0000256" key="3">
    <source>
        <dbReference type="ARBA" id="ARBA00022840"/>
    </source>
</evidence>
<dbReference type="OrthoDB" id="549173at2759"/>
<keyword evidence="2 4" id="KW-0547">Nucleotide-binding</keyword>
<dbReference type="PANTHER" id="PTHR12213:SF0">
    <property type="entry name" value="CORRINOID ADENOSYLTRANSFERASE MMAB"/>
    <property type="match status" value="1"/>
</dbReference>
<dbReference type="GO" id="GO:0008817">
    <property type="term" value="F:corrinoid adenosyltransferase activity"/>
    <property type="evidence" value="ECO:0007669"/>
    <property type="project" value="TreeGrafter"/>
</dbReference>
<dbReference type="InterPro" id="IPR016030">
    <property type="entry name" value="CblAdoTrfase-like"/>
</dbReference>
<keyword evidence="7" id="KW-1185">Reference proteome</keyword>
<protein>
    <recommendedName>
        <fullName evidence="5">Cobalamin adenosyltransferase-like domain-containing protein</fullName>
    </recommendedName>
</protein>
<feature type="domain" description="Cobalamin adenosyltransferase-like" evidence="5">
    <location>
        <begin position="1"/>
        <end position="44"/>
    </location>
</feature>
<dbReference type="InterPro" id="IPR036451">
    <property type="entry name" value="CblAdoTrfase-like_sf"/>
</dbReference>
<dbReference type="Pfam" id="PF01923">
    <property type="entry name" value="Cob_adeno_trans"/>
    <property type="match status" value="1"/>
</dbReference>
<dbReference type="Proteomes" id="UP001148018">
    <property type="component" value="Unassembled WGS sequence"/>
</dbReference>